<accession>A0A8S1W510</accession>
<gene>
    <name evidence="2" type="ORF">POCTA_138.1.T0810090</name>
</gene>
<evidence type="ECO:0000313" key="2">
    <source>
        <dbReference type="EMBL" id="CAD8183462.1"/>
    </source>
</evidence>
<name>A0A8S1W510_PAROT</name>
<keyword evidence="3" id="KW-1185">Reference proteome</keyword>
<dbReference type="EMBL" id="CAJJDP010000080">
    <property type="protein sequence ID" value="CAD8183462.1"/>
    <property type="molecule type" value="Genomic_DNA"/>
</dbReference>
<feature type="region of interest" description="Disordered" evidence="1">
    <location>
        <begin position="55"/>
        <end position="78"/>
    </location>
</feature>
<evidence type="ECO:0000256" key="1">
    <source>
        <dbReference type="SAM" id="MobiDB-lite"/>
    </source>
</evidence>
<reference evidence="2" key="1">
    <citation type="submission" date="2021-01" db="EMBL/GenBank/DDBJ databases">
        <authorList>
            <consortium name="Genoscope - CEA"/>
            <person name="William W."/>
        </authorList>
    </citation>
    <scope>NUCLEOTIDE SEQUENCE</scope>
</reference>
<sequence length="206" mass="24071">MHRKNSDPFEIESLFQLQSQEEQFNQELFNEDNLYELEENIKNKKIDKEIKHTKNTTKHNKSTVIISGPDKNLPKNSKKIKKKKNLNKTNQQLGNNKPKNTKEIYTIPGESKNIPKNFTSALKKFILNHFNPSVQQNPQIMELLGTQQDRACKQTLENSINSCQLLKNIAQKFFGSLKWGTIFLEENKADLNAQFRFNQIWFESSN</sequence>
<evidence type="ECO:0000313" key="3">
    <source>
        <dbReference type="Proteomes" id="UP000683925"/>
    </source>
</evidence>
<protein>
    <submittedName>
        <fullName evidence="2">Uncharacterized protein</fullName>
    </submittedName>
</protein>
<dbReference type="AlphaFoldDB" id="A0A8S1W510"/>
<proteinExistence type="predicted"/>
<organism evidence="2 3">
    <name type="scientific">Paramecium octaurelia</name>
    <dbReference type="NCBI Taxonomy" id="43137"/>
    <lineage>
        <taxon>Eukaryota</taxon>
        <taxon>Sar</taxon>
        <taxon>Alveolata</taxon>
        <taxon>Ciliophora</taxon>
        <taxon>Intramacronucleata</taxon>
        <taxon>Oligohymenophorea</taxon>
        <taxon>Peniculida</taxon>
        <taxon>Parameciidae</taxon>
        <taxon>Paramecium</taxon>
    </lineage>
</organism>
<dbReference type="Proteomes" id="UP000683925">
    <property type="component" value="Unassembled WGS sequence"/>
</dbReference>
<comment type="caution">
    <text evidence="2">The sequence shown here is derived from an EMBL/GenBank/DDBJ whole genome shotgun (WGS) entry which is preliminary data.</text>
</comment>